<dbReference type="InterPro" id="IPR025254">
    <property type="entry name" value="CCDC113/CCDC96_CC"/>
</dbReference>
<dbReference type="AlphaFoldDB" id="A0A6P7GA63"/>
<feature type="compositionally biased region" description="Basic and acidic residues" evidence="5">
    <location>
        <begin position="23"/>
        <end position="35"/>
    </location>
</feature>
<name>A0A6P7GA63_DIAVI</name>
<feature type="coiled-coil region" evidence="4">
    <location>
        <begin position="473"/>
        <end position="596"/>
    </location>
</feature>
<proteinExistence type="predicted"/>
<reference evidence="7" key="1">
    <citation type="submission" date="2025-08" db="UniProtKB">
        <authorList>
            <consortium name="RefSeq"/>
        </authorList>
    </citation>
    <scope>IDENTIFICATION</scope>
    <source>
        <tissue evidence="7">Whole insect</tissue>
    </source>
</reference>
<accession>A0A6P7GA63</accession>
<dbReference type="GO" id="GO:0005930">
    <property type="term" value="C:axoneme"/>
    <property type="evidence" value="ECO:0007669"/>
    <property type="project" value="TreeGrafter"/>
</dbReference>
<evidence type="ECO:0000256" key="5">
    <source>
        <dbReference type="SAM" id="MobiDB-lite"/>
    </source>
</evidence>
<feature type="compositionally biased region" description="Polar residues" evidence="5">
    <location>
        <begin position="37"/>
        <end position="46"/>
    </location>
</feature>
<dbReference type="OrthoDB" id="10254794at2759"/>
<protein>
    <submittedName>
        <fullName evidence="7">Coiled-coil domain-containing protein 96-like</fullName>
    </submittedName>
</protein>
<evidence type="ECO:0000259" key="6">
    <source>
        <dbReference type="Pfam" id="PF13870"/>
    </source>
</evidence>
<comment type="subcellular location">
    <subcellularLocation>
        <location evidence="1">Cell projection</location>
        <location evidence="1">Cilium</location>
    </subcellularLocation>
</comment>
<dbReference type="InterPro" id="IPR051885">
    <property type="entry name" value="CC_CF"/>
</dbReference>
<keyword evidence="3" id="KW-0966">Cell projection</keyword>
<sequence>MSAEEVNEVKDIQNNTNGEEMPSEEKREPEDHEILESDTQPEQIQTLPVIEETKEGSDSDDEPPQTQPISDDEEEKEAVASDIEPEERLSKASDELVGEEEYSKFITEDDDVLPEGDFFAVESPALITITEGEEREEFVLGKIFGLTEPQKNKAEEGPIDVEEKITVEEAEGEGEKKPQMEEKLEAKKEEKEKKENKRKSTKVDLRGLTYLRKRNSQTSILSAVSIYKHGLLEYTKTPVQDVDDTFSRFSVDVRDFNIRLGGSIATMLDEYEDLWSSEESLDEEIEEELELEDTSILRPFLYEKHAEMLRQITNNRIINTLLQRRVAMYYRKKHMDYALQETDQHVDNVYSYNKRLDEYSDVLENKSNKTNLINSQIEALKNTKEKMKEQLQIGFTNLQNRERDIGTGLIYSKTGTEISDKLINQQLNRQKIGLMEVSAMRLKSLQIKSMVKEKESAIQVLDRVDADHHLNYYEKLKEENKMFSDKIEEKDVELTTLRIRCNENIQILAHLREKIAALDSDIEYLKETDQKNVEFLTDMRRSLNNTKKERDLYRSLLVKMQEDSGLLKERELLKDMENSIEEAQKLRNTLQSLKNACGSNIKKIRCIRKRIEERMDRPKHSLSYPPSKKSYMSTKITQDKTNPQVFVPILPKKAMDHLAQDFQPTVRRIIVNR</sequence>
<organism evidence="7">
    <name type="scientific">Diabrotica virgifera virgifera</name>
    <name type="common">western corn rootworm</name>
    <dbReference type="NCBI Taxonomy" id="50390"/>
    <lineage>
        <taxon>Eukaryota</taxon>
        <taxon>Metazoa</taxon>
        <taxon>Ecdysozoa</taxon>
        <taxon>Arthropoda</taxon>
        <taxon>Hexapoda</taxon>
        <taxon>Insecta</taxon>
        <taxon>Pterygota</taxon>
        <taxon>Neoptera</taxon>
        <taxon>Endopterygota</taxon>
        <taxon>Coleoptera</taxon>
        <taxon>Polyphaga</taxon>
        <taxon>Cucujiformia</taxon>
        <taxon>Chrysomeloidea</taxon>
        <taxon>Chrysomelidae</taxon>
        <taxon>Galerucinae</taxon>
        <taxon>Diabroticina</taxon>
        <taxon>Diabroticites</taxon>
        <taxon>Diabrotica</taxon>
    </lineage>
</organism>
<dbReference type="PANTHER" id="PTHR15654">
    <property type="entry name" value="COILED-COIL DOMAIN-CONTAINING PROTEIN 113-RELATED"/>
    <property type="match status" value="1"/>
</dbReference>
<gene>
    <name evidence="7" type="primary">LOC114335325</name>
</gene>
<evidence type="ECO:0000256" key="2">
    <source>
        <dbReference type="ARBA" id="ARBA00023054"/>
    </source>
</evidence>
<evidence type="ECO:0000256" key="3">
    <source>
        <dbReference type="ARBA" id="ARBA00023273"/>
    </source>
</evidence>
<dbReference type="KEGG" id="dvv:114335325"/>
<feature type="region of interest" description="Disordered" evidence="5">
    <location>
        <begin position="166"/>
        <end position="200"/>
    </location>
</feature>
<evidence type="ECO:0000256" key="4">
    <source>
        <dbReference type="SAM" id="Coils"/>
    </source>
</evidence>
<evidence type="ECO:0000313" key="7">
    <source>
        <dbReference type="RefSeq" id="XP_028141350.1"/>
    </source>
</evidence>
<keyword evidence="2 4" id="KW-0175">Coiled coil</keyword>
<feature type="compositionally biased region" description="Basic and acidic residues" evidence="5">
    <location>
        <begin position="166"/>
        <end position="195"/>
    </location>
</feature>
<dbReference type="PANTHER" id="PTHR15654:SF1">
    <property type="entry name" value="COILED-COIL DOMAIN-CONTAINING PROTEIN 96"/>
    <property type="match status" value="1"/>
</dbReference>
<dbReference type="GO" id="GO:0036064">
    <property type="term" value="C:ciliary basal body"/>
    <property type="evidence" value="ECO:0007669"/>
    <property type="project" value="TreeGrafter"/>
</dbReference>
<feature type="domain" description="CCDC113/CCDC96 coiled-coil" evidence="6">
    <location>
        <begin position="436"/>
        <end position="599"/>
    </location>
</feature>
<dbReference type="RefSeq" id="XP_028141350.1">
    <property type="nucleotide sequence ID" value="XM_028285549.1"/>
</dbReference>
<feature type="region of interest" description="Disordered" evidence="5">
    <location>
        <begin position="1"/>
        <end position="102"/>
    </location>
</feature>
<dbReference type="Pfam" id="PF13870">
    <property type="entry name" value="CCDC113_CCDC96_CC"/>
    <property type="match status" value="1"/>
</dbReference>
<dbReference type="InParanoid" id="A0A6P7GA63"/>
<evidence type="ECO:0000256" key="1">
    <source>
        <dbReference type="ARBA" id="ARBA00004138"/>
    </source>
</evidence>
<dbReference type="GO" id="GO:0060271">
    <property type="term" value="P:cilium assembly"/>
    <property type="evidence" value="ECO:0007669"/>
    <property type="project" value="TreeGrafter"/>
</dbReference>